<name>A0A381UJD0_9ZZZZ</name>
<protein>
    <submittedName>
        <fullName evidence="1">Uncharacterized protein</fullName>
    </submittedName>
</protein>
<dbReference type="AlphaFoldDB" id="A0A381UJD0"/>
<evidence type="ECO:0000313" key="1">
    <source>
        <dbReference type="EMBL" id="SVA28265.1"/>
    </source>
</evidence>
<reference evidence="1" key="1">
    <citation type="submission" date="2018-05" db="EMBL/GenBank/DDBJ databases">
        <authorList>
            <person name="Lanie J.A."/>
            <person name="Ng W.-L."/>
            <person name="Kazmierczak K.M."/>
            <person name="Andrzejewski T.M."/>
            <person name="Davidsen T.M."/>
            <person name="Wayne K.J."/>
            <person name="Tettelin H."/>
            <person name="Glass J.I."/>
            <person name="Rusch D."/>
            <person name="Podicherti R."/>
            <person name="Tsui H.-C.T."/>
            <person name="Winkler M.E."/>
        </authorList>
    </citation>
    <scope>NUCLEOTIDE SEQUENCE</scope>
</reference>
<dbReference type="EMBL" id="UINC01006561">
    <property type="protein sequence ID" value="SVA28265.1"/>
    <property type="molecule type" value="Genomic_DNA"/>
</dbReference>
<gene>
    <name evidence="1" type="ORF">METZ01_LOCUS81119</name>
</gene>
<organism evidence="1">
    <name type="scientific">marine metagenome</name>
    <dbReference type="NCBI Taxonomy" id="408172"/>
    <lineage>
        <taxon>unclassified sequences</taxon>
        <taxon>metagenomes</taxon>
        <taxon>ecological metagenomes</taxon>
    </lineage>
</organism>
<sequence length="36" mass="4403">MWFKAEYKDSDGNKIKKRSNEEKYIDIKEKLDPKIN</sequence>
<proteinExistence type="predicted"/>
<accession>A0A381UJD0</accession>